<comment type="caution">
    <text evidence="1">The sequence shown here is derived from an EMBL/GenBank/DDBJ whole genome shotgun (WGS) entry which is preliminary data.</text>
</comment>
<dbReference type="EMBL" id="JAPTZU010000005">
    <property type="protein sequence ID" value="MCZ2687933.1"/>
    <property type="molecule type" value="Genomic_DNA"/>
</dbReference>
<dbReference type="Proteomes" id="UP001079672">
    <property type="component" value="Unassembled WGS sequence"/>
</dbReference>
<sequence>MLISRGSSLEQSLYWLRKKVFDRMNEKSLPLDPNQLFLFSKEEMSSMKISRLEEEVCKSEEAITRTIKVKEKPVRK</sequence>
<protein>
    <submittedName>
        <fullName evidence="1">Uncharacterized protein</fullName>
    </submittedName>
</protein>
<reference evidence="1" key="1">
    <citation type="submission" date="2022-12" db="EMBL/GenBank/DDBJ databases">
        <title>Development of a Multilocus Sequence Typing Scheme for Bacteroides fragilis Based on Whole Genome Sequencing Data and Clinical Application.</title>
        <authorList>
            <person name="Nielsen F.D."/>
            <person name="Justesen U.S."/>
        </authorList>
    </citation>
    <scope>NUCLEOTIDE SEQUENCE</scope>
    <source>
        <strain evidence="1">BF_AM_ODE_DK_2015_4</strain>
    </source>
</reference>
<evidence type="ECO:0000313" key="1">
    <source>
        <dbReference type="EMBL" id="MCZ2687933.1"/>
    </source>
</evidence>
<accession>A0A9Q4JGJ2</accession>
<gene>
    <name evidence="1" type="ORF">O1433_10545</name>
</gene>
<name>A0A9Q4JGJ2_BACFG</name>
<proteinExistence type="predicted"/>
<dbReference type="RefSeq" id="WP_259329058.1">
    <property type="nucleotide sequence ID" value="NZ_JAPTZU010000005.1"/>
</dbReference>
<evidence type="ECO:0000313" key="2">
    <source>
        <dbReference type="Proteomes" id="UP001079672"/>
    </source>
</evidence>
<dbReference type="AlphaFoldDB" id="A0A9Q4JGJ2"/>
<organism evidence="1 2">
    <name type="scientific">Bacteroides fragilis</name>
    <dbReference type="NCBI Taxonomy" id="817"/>
    <lineage>
        <taxon>Bacteria</taxon>
        <taxon>Pseudomonadati</taxon>
        <taxon>Bacteroidota</taxon>
        <taxon>Bacteroidia</taxon>
        <taxon>Bacteroidales</taxon>
        <taxon>Bacteroidaceae</taxon>
        <taxon>Bacteroides</taxon>
    </lineage>
</organism>